<dbReference type="GO" id="GO:0030245">
    <property type="term" value="P:cellulose catabolic process"/>
    <property type="evidence" value="ECO:0007669"/>
    <property type="project" value="UniProtKB-UniRule"/>
</dbReference>
<keyword evidence="1 2" id="KW-1015">Disulfide bond</keyword>
<dbReference type="GO" id="GO:0030248">
    <property type="term" value="F:cellulose binding"/>
    <property type="evidence" value="ECO:0007669"/>
    <property type="project" value="UniProtKB-UniRule"/>
</dbReference>
<dbReference type="InParanoid" id="A0A369J9U3"/>
<feature type="domain" description="Auxiliary Activity family 9 catalytic" evidence="4">
    <location>
        <begin position="20"/>
        <end position="207"/>
    </location>
</feature>
<comment type="subcellular location">
    <subcellularLocation>
        <location evidence="2">Secreted</location>
    </subcellularLocation>
</comment>
<dbReference type="Proteomes" id="UP000076154">
    <property type="component" value="Unassembled WGS sequence"/>
</dbReference>
<dbReference type="GO" id="GO:0005576">
    <property type="term" value="C:extracellular region"/>
    <property type="evidence" value="ECO:0007669"/>
    <property type="project" value="UniProtKB-SubCell"/>
</dbReference>
<evidence type="ECO:0000256" key="2">
    <source>
        <dbReference type="RuleBase" id="RU368122"/>
    </source>
</evidence>
<comment type="catalytic activity">
    <reaction evidence="2">
        <text>[(1-&gt;4)-beta-D-glucosyl]n+m + reduced acceptor + O2 = 4-dehydro-beta-D-glucosyl-[(1-&gt;4)-beta-D-glucosyl]n-1 + [(1-&gt;4)-beta-D-glucosyl]m + acceptor + H2O.</text>
        <dbReference type="EC" id="1.14.99.56"/>
    </reaction>
</comment>
<comment type="caution">
    <text evidence="5">The sequence shown here is derived from an EMBL/GenBank/DDBJ whole genome shotgun (WGS) entry which is preliminary data.</text>
</comment>
<evidence type="ECO:0000256" key="1">
    <source>
        <dbReference type="ARBA" id="ARBA00023157"/>
    </source>
</evidence>
<accession>A0A369J9U3</accession>
<dbReference type="Pfam" id="PF03443">
    <property type="entry name" value="AA9"/>
    <property type="match status" value="1"/>
</dbReference>
<protein>
    <recommendedName>
        <fullName evidence="2">AA9 family lytic polysaccharide monooxygenase</fullName>
        <ecNumber evidence="2">1.14.99.56</ecNumber>
    </recommendedName>
    <alternativeName>
        <fullName evidence="2">Endo-beta-1,4-glucanase</fullName>
    </alternativeName>
    <alternativeName>
        <fullName evidence="2">Glycosyl hydrolase 61 family protein</fullName>
    </alternativeName>
</protein>
<evidence type="ECO:0000313" key="5">
    <source>
        <dbReference type="EMBL" id="RDB18102.1"/>
    </source>
</evidence>
<dbReference type="CDD" id="cd21175">
    <property type="entry name" value="LPMO_AA9"/>
    <property type="match status" value="1"/>
</dbReference>
<dbReference type="EC" id="1.14.99.56" evidence="2"/>
<evidence type="ECO:0000259" key="4">
    <source>
        <dbReference type="Pfam" id="PF03443"/>
    </source>
</evidence>
<keyword evidence="6" id="KW-1185">Reference proteome</keyword>
<reference evidence="5" key="1">
    <citation type="submission" date="2018-04" db="EMBL/GenBank/DDBJ databases">
        <title>Whole genome sequencing of Hypsizygus marmoreus.</title>
        <authorList>
            <person name="Choi I.-G."/>
            <person name="Min B."/>
            <person name="Kim J.-G."/>
            <person name="Kim S."/>
            <person name="Oh Y.-L."/>
            <person name="Kong W.-S."/>
            <person name="Park H."/>
            <person name="Jeong J."/>
            <person name="Song E.-S."/>
        </authorList>
    </citation>
    <scope>NUCLEOTIDE SEQUENCE [LARGE SCALE GENOMIC DNA]</scope>
    <source>
        <strain evidence="5">51987-8</strain>
    </source>
</reference>
<comment type="domain">
    <text evidence="2">Has a modular structure: an endo-beta-1,4-glucanase catalytic module at the N-terminus, a linker rich in serines and threonines, and a C-terminal carbohydrate-binding module (CBM).</text>
</comment>
<dbReference type="OrthoDB" id="3496539at2759"/>
<evidence type="ECO:0000256" key="3">
    <source>
        <dbReference type="SAM" id="SignalP"/>
    </source>
</evidence>
<dbReference type="GO" id="GO:0008810">
    <property type="term" value="F:cellulase activity"/>
    <property type="evidence" value="ECO:0007669"/>
    <property type="project" value="UniProtKB-UniRule"/>
</dbReference>
<evidence type="ECO:0000313" key="6">
    <source>
        <dbReference type="Proteomes" id="UP000076154"/>
    </source>
</evidence>
<dbReference type="InterPro" id="IPR049892">
    <property type="entry name" value="AA9"/>
</dbReference>
<dbReference type="AlphaFoldDB" id="A0A369J9U3"/>
<dbReference type="Gene3D" id="2.70.50.70">
    <property type="match status" value="1"/>
</dbReference>
<keyword evidence="2" id="KW-0624">Polysaccharide degradation</keyword>
<dbReference type="InterPro" id="IPR005103">
    <property type="entry name" value="AA9_LPMO"/>
</dbReference>
<feature type="chain" id="PRO_5016935386" description="AA9 family lytic polysaccharide monooxygenase" evidence="3">
    <location>
        <begin position="20"/>
        <end position="217"/>
    </location>
</feature>
<organism evidence="5 6">
    <name type="scientific">Hypsizygus marmoreus</name>
    <name type="common">White beech mushroom</name>
    <name type="synonym">Agaricus marmoreus</name>
    <dbReference type="NCBI Taxonomy" id="39966"/>
    <lineage>
        <taxon>Eukaryota</taxon>
        <taxon>Fungi</taxon>
        <taxon>Dikarya</taxon>
        <taxon>Basidiomycota</taxon>
        <taxon>Agaricomycotina</taxon>
        <taxon>Agaricomycetes</taxon>
        <taxon>Agaricomycetidae</taxon>
        <taxon>Agaricales</taxon>
        <taxon>Tricholomatineae</taxon>
        <taxon>Lyophyllaceae</taxon>
        <taxon>Hypsizygus</taxon>
    </lineage>
</organism>
<name>A0A369J9U3_HYPMA</name>
<dbReference type="EMBL" id="LUEZ02000106">
    <property type="protein sequence ID" value="RDB18102.1"/>
    <property type="molecule type" value="Genomic_DNA"/>
</dbReference>
<keyword evidence="2" id="KW-0964">Secreted</keyword>
<keyword evidence="2" id="KW-0136">Cellulose degradation</keyword>
<proteinExistence type="predicted"/>
<keyword evidence="3" id="KW-0732">Signal</keyword>
<comment type="function">
    <text evidence="2">Lytic polysaccharide monooxygenase (LMPO) that depolymerizes crystalline and amorphous polysaccharides via the oxidation of scissile alpha- or beta-(1-4)-glycosidic bonds, yielding C1 and/or C4 oxidation products. Catalysis by LPMOs requires the reduction of the active-site copper from Cu(II) to Cu(I) by a reducing agent and H(2)O(2) or O(2) as a cosubstrate.</text>
</comment>
<gene>
    <name evidence="5" type="primary">eglD_11</name>
    <name evidence="5" type="ORF">Hypma_000518</name>
</gene>
<dbReference type="PANTHER" id="PTHR33353:SF11">
    <property type="entry name" value="GLYCOSYLHYDROLASE FAMILY 61-7 PROTEIN"/>
    <property type="match status" value="1"/>
</dbReference>
<sequence length="217" mass="22637">MKVASTVLALVALTQTASAHYIFNTLIAGGTTSSAAVRQPRDNMPIKPVTSASMRCNVNPGKASATVNVAAGSAIGFKLDANIYHAGPAAIYLGKAPGSAASWDGSGANWFKIAEWGATFNPFAFKTTGKTELTTTIPKNTPSGEYLVRVEQLGMHITPPESFVSCAQIKVTNGGSGNPPKVSIPGYIKGSDPAINVNIYWPVPSSYRVPGPAVWRG</sequence>
<feature type="signal peptide" evidence="3">
    <location>
        <begin position="1"/>
        <end position="19"/>
    </location>
</feature>
<dbReference type="PANTHER" id="PTHR33353">
    <property type="entry name" value="PUTATIVE (AFU_ORTHOLOGUE AFUA_1G12560)-RELATED"/>
    <property type="match status" value="1"/>
</dbReference>
<dbReference type="STRING" id="39966.A0A369J9U3"/>
<keyword evidence="2" id="KW-0119">Carbohydrate metabolism</keyword>